<gene>
    <name evidence="6" type="ORF">F53441_1169</name>
</gene>
<feature type="transmembrane region" description="Helical" evidence="5">
    <location>
        <begin position="377"/>
        <end position="402"/>
    </location>
</feature>
<feature type="transmembrane region" description="Helical" evidence="5">
    <location>
        <begin position="150"/>
        <end position="169"/>
    </location>
</feature>
<feature type="transmembrane region" description="Helical" evidence="5">
    <location>
        <begin position="283"/>
        <end position="306"/>
    </location>
</feature>
<organism evidence="6 7">
    <name type="scientific">Fusarium austroafricanum</name>
    <dbReference type="NCBI Taxonomy" id="2364996"/>
    <lineage>
        <taxon>Eukaryota</taxon>
        <taxon>Fungi</taxon>
        <taxon>Dikarya</taxon>
        <taxon>Ascomycota</taxon>
        <taxon>Pezizomycotina</taxon>
        <taxon>Sordariomycetes</taxon>
        <taxon>Hypocreomycetidae</taxon>
        <taxon>Hypocreales</taxon>
        <taxon>Nectriaceae</taxon>
        <taxon>Fusarium</taxon>
        <taxon>Fusarium concolor species complex</taxon>
    </lineage>
</organism>
<dbReference type="PANTHER" id="PTHR11360:SF130">
    <property type="entry name" value="MAJOR FACILITATOR SUPERFAMILY (MFS) PROFILE DOMAIN-CONTAINING PROTEIN-RELATED"/>
    <property type="match status" value="1"/>
</dbReference>
<dbReference type="InterPro" id="IPR011701">
    <property type="entry name" value="MFS"/>
</dbReference>
<dbReference type="AlphaFoldDB" id="A0A8H4KWR5"/>
<keyword evidence="5" id="KW-0812">Transmembrane</keyword>
<feature type="region of interest" description="Disordered" evidence="4">
    <location>
        <begin position="18"/>
        <end position="56"/>
    </location>
</feature>
<evidence type="ECO:0008006" key="8">
    <source>
        <dbReference type="Google" id="ProtNLM"/>
    </source>
</evidence>
<dbReference type="Pfam" id="PF07690">
    <property type="entry name" value="MFS_1"/>
    <property type="match status" value="1"/>
</dbReference>
<feature type="transmembrane region" description="Helical" evidence="5">
    <location>
        <begin position="353"/>
        <end position="371"/>
    </location>
</feature>
<keyword evidence="5" id="KW-0472">Membrane</keyword>
<evidence type="ECO:0000313" key="7">
    <source>
        <dbReference type="Proteomes" id="UP000605986"/>
    </source>
</evidence>
<dbReference type="EMBL" id="JAADJG010000047">
    <property type="protein sequence ID" value="KAF4456733.1"/>
    <property type="molecule type" value="Genomic_DNA"/>
</dbReference>
<keyword evidence="5" id="KW-1133">Transmembrane helix</keyword>
<proteinExistence type="inferred from homology"/>
<evidence type="ECO:0000256" key="1">
    <source>
        <dbReference type="ARBA" id="ARBA00004141"/>
    </source>
</evidence>
<feature type="transmembrane region" description="Helical" evidence="5">
    <location>
        <begin position="242"/>
        <end position="262"/>
    </location>
</feature>
<reference evidence="6" key="1">
    <citation type="submission" date="2020-01" db="EMBL/GenBank/DDBJ databases">
        <title>Identification and distribution of gene clusters putatively required for synthesis of sphingolipid metabolism inhibitors in phylogenetically diverse species of the filamentous fungus Fusarium.</title>
        <authorList>
            <person name="Kim H.-S."/>
            <person name="Busman M."/>
            <person name="Brown D.W."/>
            <person name="Divon H."/>
            <person name="Uhlig S."/>
            <person name="Proctor R.H."/>
        </authorList>
    </citation>
    <scope>NUCLEOTIDE SEQUENCE</scope>
    <source>
        <strain evidence="6">NRRL 53441</strain>
    </source>
</reference>
<feature type="transmembrane region" description="Helical" evidence="5">
    <location>
        <begin position="175"/>
        <end position="201"/>
    </location>
</feature>
<feature type="transmembrane region" description="Helical" evidence="5">
    <location>
        <begin position="210"/>
        <end position="230"/>
    </location>
</feature>
<dbReference type="CDD" id="cd17352">
    <property type="entry name" value="MFS_MCT_SLC16"/>
    <property type="match status" value="1"/>
</dbReference>
<evidence type="ECO:0000256" key="4">
    <source>
        <dbReference type="SAM" id="MobiDB-lite"/>
    </source>
</evidence>
<dbReference type="OrthoDB" id="5212574at2759"/>
<comment type="similarity">
    <text evidence="2">Belongs to the major facilitator superfamily. Monocarboxylate porter (TC 2.A.1.13) family.</text>
</comment>
<feature type="transmembrane region" description="Helical" evidence="5">
    <location>
        <begin position="124"/>
        <end position="143"/>
    </location>
</feature>
<evidence type="ECO:0000313" key="6">
    <source>
        <dbReference type="EMBL" id="KAF4456733.1"/>
    </source>
</evidence>
<dbReference type="GO" id="GO:0022857">
    <property type="term" value="F:transmembrane transporter activity"/>
    <property type="evidence" value="ECO:0007669"/>
    <property type="project" value="InterPro"/>
</dbReference>
<feature type="transmembrane region" description="Helical" evidence="5">
    <location>
        <begin position="441"/>
        <end position="462"/>
    </location>
</feature>
<evidence type="ECO:0000256" key="3">
    <source>
        <dbReference type="ARBA" id="ARBA00023180"/>
    </source>
</evidence>
<dbReference type="GO" id="GO:0016020">
    <property type="term" value="C:membrane"/>
    <property type="evidence" value="ECO:0007669"/>
    <property type="project" value="UniProtKB-SubCell"/>
</dbReference>
<sequence length="478" mass="52616">MARRMQYPDHNIQLETIHEARELGSNTPLGAVRRQRSDSPPQQDQEAQAPVDGNSSSEFGQSILEQVVDSDSGNDNPPPDGGWRAWCVVLSCHLVYMNTWGWTNSFGIFQAYYAEVLSRPASDISWIGSISVFLLFFVGALTGRLVDAGYFRWVFGVGIILQVMGIMLTSVCTKYWQYFALQGVVVGLGHGCIFCPTLAVLSTYFAKRRALAMGVAACGSGTGGMLFVGLVRTLLPKEGFEWTLRIAGFIQLGLLTIALILTKPRIRPRRSGPLIDFFVFKDIEYSMYVVATFFTCMAVYIPYYFVPAYSRTALNPPFIFTESLDLSMILNGVGIVGRLLANWTADHAGIINVFAPNTLAASILLYFWMMVSGKPGLYTWSVVYGILGASIQSLFPTGVSLLTEDLSQIGVRMGMAFSVASLSVLMGPPTAAWLVDRYQAFTWTQVFAGSVMLLGIIFLIVVKRLVMNRTGAGWLDKS</sequence>
<protein>
    <recommendedName>
        <fullName evidence="8">Major facilitator superfamily (MFS) profile domain-containing protein</fullName>
    </recommendedName>
</protein>
<comment type="caution">
    <text evidence="6">The sequence shown here is derived from an EMBL/GenBank/DDBJ whole genome shotgun (WGS) entry which is preliminary data.</text>
</comment>
<dbReference type="Gene3D" id="1.20.1250.20">
    <property type="entry name" value="MFS general substrate transporter like domains"/>
    <property type="match status" value="2"/>
</dbReference>
<dbReference type="InterPro" id="IPR036259">
    <property type="entry name" value="MFS_trans_sf"/>
</dbReference>
<keyword evidence="3" id="KW-0325">Glycoprotein</keyword>
<evidence type="ECO:0000256" key="2">
    <source>
        <dbReference type="ARBA" id="ARBA00006727"/>
    </source>
</evidence>
<feature type="transmembrane region" description="Helical" evidence="5">
    <location>
        <begin position="318"/>
        <end position="341"/>
    </location>
</feature>
<dbReference type="PANTHER" id="PTHR11360">
    <property type="entry name" value="MONOCARBOXYLATE TRANSPORTER"/>
    <property type="match status" value="1"/>
</dbReference>
<feature type="transmembrane region" description="Helical" evidence="5">
    <location>
        <begin position="414"/>
        <end position="435"/>
    </location>
</feature>
<accession>A0A8H4KWR5</accession>
<dbReference type="InterPro" id="IPR050327">
    <property type="entry name" value="Proton-linked_MCT"/>
</dbReference>
<dbReference type="Proteomes" id="UP000605986">
    <property type="component" value="Unassembled WGS sequence"/>
</dbReference>
<comment type="subcellular location">
    <subcellularLocation>
        <location evidence="1">Membrane</location>
        <topology evidence="1">Multi-pass membrane protein</topology>
    </subcellularLocation>
</comment>
<keyword evidence="7" id="KW-1185">Reference proteome</keyword>
<dbReference type="SUPFAM" id="SSF103473">
    <property type="entry name" value="MFS general substrate transporter"/>
    <property type="match status" value="1"/>
</dbReference>
<name>A0A8H4KWR5_9HYPO</name>
<evidence type="ECO:0000256" key="5">
    <source>
        <dbReference type="SAM" id="Phobius"/>
    </source>
</evidence>